<evidence type="ECO:0000313" key="2">
    <source>
        <dbReference type="Proteomes" id="UP000244223"/>
    </source>
</evidence>
<keyword evidence="2" id="KW-1185">Reference proteome</keyword>
<name>A0A2T5ITF4_9GAMM</name>
<reference evidence="1 2" key="1">
    <citation type="submission" date="2018-04" db="EMBL/GenBank/DDBJ databases">
        <title>Genomic Encyclopedia of Archaeal and Bacterial Type Strains, Phase II (KMG-II): from individual species to whole genera.</title>
        <authorList>
            <person name="Goeker M."/>
        </authorList>
    </citation>
    <scope>NUCLEOTIDE SEQUENCE [LARGE SCALE GENOMIC DNA]</scope>
    <source>
        <strain evidence="1 2">DSM 5822</strain>
    </source>
</reference>
<organism evidence="1 2">
    <name type="scientific">Agitococcus lubricus</name>
    <dbReference type="NCBI Taxonomy" id="1077255"/>
    <lineage>
        <taxon>Bacteria</taxon>
        <taxon>Pseudomonadati</taxon>
        <taxon>Pseudomonadota</taxon>
        <taxon>Gammaproteobacteria</taxon>
        <taxon>Moraxellales</taxon>
        <taxon>Moraxellaceae</taxon>
        <taxon>Agitococcus</taxon>
    </lineage>
</organism>
<accession>A0A2T5ITF4</accession>
<dbReference type="AlphaFoldDB" id="A0A2T5ITF4"/>
<gene>
    <name evidence="1" type="ORF">C8N29_12215</name>
</gene>
<dbReference type="Proteomes" id="UP000244223">
    <property type="component" value="Unassembled WGS sequence"/>
</dbReference>
<evidence type="ECO:0000313" key="1">
    <source>
        <dbReference type="EMBL" id="PTQ87149.1"/>
    </source>
</evidence>
<proteinExistence type="predicted"/>
<sequence length="138" mass="15145">MFQFTRRQRRRWSLPLMAVMVLHWCLGFGAALADVICLEPDGKVTVEFSGKLCCDPTKAKAESKHCIDLAMDDEHANHEPAPASDIKLPPLPTITIPTLTLPIAPPPLITASSIPGWSSPPPFFYQSAPLRAMTVLLI</sequence>
<dbReference type="OrthoDB" id="3186094at2"/>
<dbReference type="RefSeq" id="WP_107866886.1">
    <property type="nucleotide sequence ID" value="NZ_QAON01000022.1"/>
</dbReference>
<comment type="caution">
    <text evidence="1">The sequence shown here is derived from an EMBL/GenBank/DDBJ whole genome shotgun (WGS) entry which is preliminary data.</text>
</comment>
<dbReference type="EMBL" id="QAON01000022">
    <property type="protein sequence ID" value="PTQ87149.1"/>
    <property type="molecule type" value="Genomic_DNA"/>
</dbReference>
<protein>
    <submittedName>
        <fullName evidence="1">Uncharacterized protein</fullName>
    </submittedName>
</protein>